<accession>A0ABP9KAH2</accession>
<name>A0ABP9KAH2_9ACTN</name>
<dbReference type="Proteomes" id="UP001500124">
    <property type="component" value="Unassembled WGS sequence"/>
</dbReference>
<proteinExistence type="predicted"/>
<gene>
    <name evidence="1" type="ORF">GCM10023336_25450</name>
</gene>
<keyword evidence="2" id="KW-1185">Reference proteome</keyword>
<sequence>MSVRTRMCAAISWYDQSFRSVMYVYLPVTGERTGPGGGMVRRAGVTRGPHNRDICDRRVA</sequence>
<evidence type="ECO:0000313" key="1">
    <source>
        <dbReference type="EMBL" id="GAA5054333.1"/>
    </source>
</evidence>
<organism evidence="1 2">
    <name type="scientific">Streptomyces similanensis</name>
    <dbReference type="NCBI Taxonomy" id="1274988"/>
    <lineage>
        <taxon>Bacteria</taxon>
        <taxon>Bacillati</taxon>
        <taxon>Actinomycetota</taxon>
        <taxon>Actinomycetes</taxon>
        <taxon>Kitasatosporales</taxon>
        <taxon>Streptomycetaceae</taxon>
        <taxon>Streptomyces</taxon>
    </lineage>
</organism>
<reference evidence="2" key="1">
    <citation type="journal article" date="2019" name="Int. J. Syst. Evol. Microbiol.">
        <title>The Global Catalogue of Microorganisms (GCM) 10K type strain sequencing project: providing services to taxonomists for standard genome sequencing and annotation.</title>
        <authorList>
            <consortium name="The Broad Institute Genomics Platform"/>
            <consortium name="The Broad Institute Genome Sequencing Center for Infectious Disease"/>
            <person name="Wu L."/>
            <person name="Ma J."/>
        </authorList>
    </citation>
    <scope>NUCLEOTIDE SEQUENCE [LARGE SCALE GENOMIC DNA]</scope>
    <source>
        <strain evidence="2">JCM 18410</strain>
    </source>
</reference>
<protein>
    <submittedName>
        <fullName evidence="1">Uncharacterized protein</fullName>
    </submittedName>
</protein>
<comment type="caution">
    <text evidence="1">The sequence shown here is derived from an EMBL/GenBank/DDBJ whole genome shotgun (WGS) entry which is preliminary data.</text>
</comment>
<evidence type="ECO:0000313" key="2">
    <source>
        <dbReference type="Proteomes" id="UP001500124"/>
    </source>
</evidence>
<dbReference type="EMBL" id="BAABKC010000038">
    <property type="protein sequence ID" value="GAA5054333.1"/>
    <property type="molecule type" value="Genomic_DNA"/>
</dbReference>